<evidence type="ECO:0000256" key="1">
    <source>
        <dbReference type="ARBA" id="ARBA00004196"/>
    </source>
</evidence>
<protein>
    <submittedName>
        <fullName evidence="3">Putative membrane protein</fullName>
    </submittedName>
</protein>
<dbReference type="InterPro" id="IPR050465">
    <property type="entry name" value="UPF0194_transport"/>
</dbReference>
<comment type="subcellular location">
    <subcellularLocation>
        <location evidence="1">Cell envelope</location>
    </subcellularLocation>
</comment>
<name>Q3B5X0_CHLL3</name>
<keyword evidence="2" id="KW-0175">Coiled coil</keyword>
<keyword evidence="4" id="KW-1185">Reference proteome</keyword>
<sequence length="205" mass="23138">MRWALMASAADERQYSRRLVTLRELEAAAKELEGYRRQALRLRAIAPFSGRIDRVMKELRPGQWVGGGSPLVSVVGTAGSSGEGYVFESDVERVRPGARCTFYPDNCEMPVVRGRVRQVERAGSPVLQHPELASIYRGSIPSRISRSGEVIPEKAVYRFFWTPDMKGGEEPRHIRGTLVIRSSPESMFWRLWRTVAGVLIRETGF</sequence>
<evidence type="ECO:0000313" key="3">
    <source>
        <dbReference type="EMBL" id="ABB23261.1"/>
    </source>
</evidence>
<dbReference type="eggNOG" id="COG0845">
    <property type="taxonomic scope" value="Bacteria"/>
</dbReference>
<evidence type="ECO:0000256" key="2">
    <source>
        <dbReference type="ARBA" id="ARBA00023054"/>
    </source>
</evidence>
<evidence type="ECO:0000313" key="4">
    <source>
        <dbReference type="Proteomes" id="UP000002709"/>
    </source>
</evidence>
<accession>Q3B5X0</accession>
<dbReference type="EMBL" id="CP000096">
    <property type="protein sequence ID" value="ABB23261.1"/>
    <property type="molecule type" value="Genomic_DNA"/>
</dbReference>
<reference evidence="4" key="1">
    <citation type="submission" date="2005-08" db="EMBL/GenBank/DDBJ databases">
        <title>Complete sequence of Pelodictyon luteolum DSM 273.</title>
        <authorList>
            <consortium name="US DOE Joint Genome Institute"/>
            <person name="Copeland A."/>
            <person name="Lucas S."/>
            <person name="Lapidus A."/>
            <person name="Barry K."/>
            <person name="Detter J.C."/>
            <person name="Glavina T."/>
            <person name="Hammon N."/>
            <person name="Israni S."/>
            <person name="Pitluck S."/>
            <person name="Bryant D."/>
            <person name="Schmutz J."/>
            <person name="Larimer F."/>
            <person name="Land M."/>
            <person name="Kyrpides N."/>
            <person name="Ivanova N."/>
            <person name="Richardson P."/>
        </authorList>
    </citation>
    <scope>NUCLEOTIDE SEQUENCE [LARGE SCALE GENOMIC DNA]</scope>
    <source>
        <strain evidence="4">DSM 273 / BCRC 81028 / 2530</strain>
    </source>
</reference>
<organism evidence="3 4">
    <name type="scientific">Chlorobium luteolum (strain DSM 273 / BCRC 81028 / 2530)</name>
    <name type="common">Pelodictyon luteolum</name>
    <dbReference type="NCBI Taxonomy" id="319225"/>
    <lineage>
        <taxon>Bacteria</taxon>
        <taxon>Pseudomonadati</taxon>
        <taxon>Chlorobiota</taxon>
        <taxon>Chlorobiia</taxon>
        <taxon>Chlorobiales</taxon>
        <taxon>Chlorobiaceae</taxon>
        <taxon>Chlorobium/Pelodictyon group</taxon>
        <taxon>Pelodictyon</taxon>
    </lineage>
</organism>
<dbReference type="RefSeq" id="WP_011357136.1">
    <property type="nucleotide sequence ID" value="NC_007512.1"/>
</dbReference>
<dbReference type="AlphaFoldDB" id="Q3B5X0"/>
<dbReference type="GO" id="GO:0030313">
    <property type="term" value="C:cell envelope"/>
    <property type="evidence" value="ECO:0007669"/>
    <property type="project" value="UniProtKB-SubCell"/>
</dbReference>
<dbReference type="KEGG" id="plt:Plut_0373"/>
<dbReference type="HOGENOM" id="CLU_1336458_0_0_10"/>
<dbReference type="Proteomes" id="UP000002709">
    <property type="component" value="Chromosome"/>
</dbReference>
<dbReference type="STRING" id="319225.Plut_0373"/>
<proteinExistence type="predicted"/>
<gene>
    <name evidence="3" type="ordered locus">Plut_0373</name>
</gene>
<dbReference type="PANTHER" id="PTHR32347">
    <property type="entry name" value="EFFLUX SYSTEM COMPONENT YKNX-RELATED"/>
    <property type="match status" value="1"/>
</dbReference>